<dbReference type="Gene3D" id="3.30.420.10">
    <property type="entry name" value="Ribonuclease H-like superfamily/Ribonuclease H"/>
    <property type="match status" value="1"/>
</dbReference>
<evidence type="ECO:0000313" key="2">
    <source>
        <dbReference type="EMBL" id="OWY97893.1"/>
    </source>
</evidence>
<name>A0A225UY28_9STRA</name>
<comment type="caution">
    <text evidence="2">The sequence shown here is derived from an EMBL/GenBank/DDBJ whole genome shotgun (WGS) entry which is preliminary data.</text>
</comment>
<protein>
    <submittedName>
        <fullName evidence="2">Uncharacterized protein</fullName>
    </submittedName>
</protein>
<keyword evidence="1" id="KW-1133">Transmembrane helix</keyword>
<dbReference type="OrthoDB" id="441971at2759"/>
<dbReference type="Proteomes" id="UP000198211">
    <property type="component" value="Unassembled WGS sequence"/>
</dbReference>
<proteinExistence type="predicted"/>
<dbReference type="EMBL" id="NBNE01009967">
    <property type="protein sequence ID" value="OWY97893.1"/>
    <property type="molecule type" value="Genomic_DNA"/>
</dbReference>
<dbReference type="AlphaFoldDB" id="A0A225UY28"/>
<accession>A0A225UY28</accession>
<gene>
    <name evidence="2" type="ORF">PHMEG_00031471</name>
</gene>
<keyword evidence="3" id="KW-1185">Reference proteome</keyword>
<reference evidence="3" key="1">
    <citation type="submission" date="2017-03" db="EMBL/GenBank/DDBJ databases">
        <title>Phytopthora megakarya and P. palmivora, two closely related causual agents of cacao black pod achieved similar genome size and gene model numbers by different mechanisms.</title>
        <authorList>
            <person name="Ali S."/>
            <person name="Shao J."/>
            <person name="Larry D.J."/>
            <person name="Kronmiller B."/>
            <person name="Shen D."/>
            <person name="Strem M.D."/>
            <person name="Melnick R.L."/>
            <person name="Guiltinan M.J."/>
            <person name="Tyler B.M."/>
            <person name="Meinhardt L.W."/>
            <person name="Bailey B.A."/>
        </authorList>
    </citation>
    <scope>NUCLEOTIDE SEQUENCE [LARGE SCALE GENOMIC DNA]</scope>
    <source>
        <strain evidence="3">zdho120</strain>
    </source>
</reference>
<evidence type="ECO:0000256" key="1">
    <source>
        <dbReference type="SAM" id="Phobius"/>
    </source>
</evidence>
<sequence length="77" mass="8853">MQGESQQDWDSWVYFTVYSYNSGSLSTVLLSPIELMMGRRLRSPNELLRADRDTDEVLVDEEETVLGSTSWNTIYGL</sequence>
<feature type="transmembrane region" description="Helical" evidence="1">
    <location>
        <begin position="12"/>
        <end position="33"/>
    </location>
</feature>
<dbReference type="InterPro" id="IPR036397">
    <property type="entry name" value="RNaseH_sf"/>
</dbReference>
<keyword evidence="1" id="KW-0472">Membrane</keyword>
<keyword evidence="1" id="KW-0812">Transmembrane</keyword>
<organism evidence="2 3">
    <name type="scientific">Phytophthora megakarya</name>
    <dbReference type="NCBI Taxonomy" id="4795"/>
    <lineage>
        <taxon>Eukaryota</taxon>
        <taxon>Sar</taxon>
        <taxon>Stramenopiles</taxon>
        <taxon>Oomycota</taxon>
        <taxon>Peronosporomycetes</taxon>
        <taxon>Peronosporales</taxon>
        <taxon>Peronosporaceae</taxon>
        <taxon>Phytophthora</taxon>
    </lineage>
</organism>
<dbReference type="GO" id="GO:0003676">
    <property type="term" value="F:nucleic acid binding"/>
    <property type="evidence" value="ECO:0007669"/>
    <property type="project" value="InterPro"/>
</dbReference>
<evidence type="ECO:0000313" key="3">
    <source>
        <dbReference type="Proteomes" id="UP000198211"/>
    </source>
</evidence>